<feature type="region of interest" description="Disordered" evidence="1">
    <location>
        <begin position="1"/>
        <end position="21"/>
    </location>
</feature>
<dbReference type="AlphaFoldDB" id="A0A0A9SPI3"/>
<sequence>MAEHDVPSSRPSFRSTSTGGEEGVLVVASRRGRRICRAGIWGWDIARGELKGMVGQRRKWEEAAAAVQAV</sequence>
<proteinExistence type="predicted"/>
<reference evidence="2" key="1">
    <citation type="submission" date="2014-09" db="EMBL/GenBank/DDBJ databases">
        <authorList>
            <person name="Magalhaes I.L.F."/>
            <person name="Oliveira U."/>
            <person name="Santos F.R."/>
            <person name="Vidigal T.H.D.A."/>
            <person name="Brescovit A.D."/>
            <person name="Santos A.J."/>
        </authorList>
    </citation>
    <scope>NUCLEOTIDE SEQUENCE</scope>
    <source>
        <tissue evidence="2">Shoot tissue taken approximately 20 cm above the soil surface</tissue>
    </source>
</reference>
<dbReference type="EMBL" id="GBRH01231306">
    <property type="protein sequence ID" value="JAD66589.1"/>
    <property type="molecule type" value="Transcribed_RNA"/>
</dbReference>
<feature type="compositionally biased region" description="Low complexity" evidence="1">
    <location>
        <begin position="8"/>
        <end position="19"/>
    </location>
</feature>
<name>A0A0A9SPI3_ARUDO</name>
<protein>
    <submittedName>
        <fullName evidence="2">Uncharacterized protein</fullName>
    </submittedName>
</protein>
<reference evidence="2" key="2">
    <citation type="journal article" date="2015" name="Data Brief">
        <title>Shoot transcriptome of the giant reed, Arundo donax.</title>
        <authorList>
            <person name="Barrero R.A."/>
            <person name="Guerrero F.D."/>
            <person name="Moolhuijzen P."/>
            <person name="Goolsby J.A."/>
            <person name="Tidwell J."/>
            <person name="Bellgard S.E."/>
            <person name="Bellgard M.I."/>
        </authorList>
    </citation>
    <scope>NUCLEOTIDE SEQUENCE</scope>
    <source>
        <tissue evidence="2">Shoot tissue taken approximately 20 cm above the soil surface</tissue>
    </source>
</reference>
<evidence type="ECO:0000313" key="2">
    <source>
        <dbReference type="EMBL" id="JAD66589.1"/>
    </source>
</evidence>
<evidence type="ECO:0000256" key="1">
    <source>
        <dbReference type="SAM" id="MobiDB-lite"/>
    </source>
</evidence>
<organism evidence="2">
    <name type="scientific">Arundo donax</name>
    <name type="common">Giant reed</name>
    <name type="synonym">Donax arundinaceus</name>
    <dbReference type="NCBI Taxonomy" id="35708"/>
    <lineage>
        <taxon>Eukaryota</taxon>
        <taxon>Viridiplantae</taxon>
        <taxon>Streptophyta</taxon>
        <taxon>Embryophyta</taxon>
        <taxon>Tracheophyta</taxon>
        <taxon>Spermatophyta</taxon>
        <taxon>Magnoliopsida</taxon>
        <taxon>Liliopsida</taxon>
        <taxon>Poales</taxon>
        <taxon>Poaceae</taxon>
        <taxon>PACMAD clade</taxon>
        <taxon>Arundinoideae</taxon>
        <taxon>Arundineae</taxon>
        <taxon>Arundo</taxon>
    </lineage>
</organism>
<accession>A0A0A9SPI3</accession>